<dbReference type="STRING" id="573413.Spirs_2899"/>
<dbReference type="KEGG" id="ssm:Spirs_2899"/>
<dbReference type="Gene3D" id="2.130.10.10">
    <property type="entry name" value="YVTN repeat-like/Quinoprotein amine dehydrogenase"/>
    <property type="match status" value="1"/>
</dbReference>
<protein>
    <recommendedName>
        <fullName evidence="3">40-residue YVTN family beta-propeller repeat protein</fullName>
    </recommendedName>
</protein>
<dbReference type="RefSeq" id="WP_013255461.1">
    <property type="nucleotide sequence ID" value="NC_014364.1"/>
</dbReference>
<accession>E1R3N1</accession>
<dbReference type="InterPro" id="IPR015943">
    <property type="entry name" value="WD40/YVTN_repeat-like_dom_sf"/>
</dbReference>
<proteinExistence type="predicted"/>
<sequence length="424" mass="46990">MKRYCLVVLLFELSFISLSGQDWDLSLKLAPKNALLLADDVPVYPITIEMPEAVRLYRFTTQFPAVLKLSAPGYRDRLLRHPSLSGPLSRLRPRMDLEVKLEPRSSSLGFMGFIQTGSQPKSVLFVEGGSRIATALLDGSGIEVFDSSSFEAVAASSPALNDADRLGFVEMVELPERRELWVSQMTTGKIHIFETGTYRFKQSISAGGSWPKVLITNPSHSRVYVSHWIGQSVAEIDVATRRVLRTFSVDGIPRGMAISPDGKKLYIANFSDGNIAVVDLRTGEGHSIETGPGAMRHLVIDTAGRRLYFSDMYHGSVGSIDTRTERLLWRRRIGSNVNTIALDPQERCLYASVRGKNGSRGYLYAGDEFGSLVRLDARSGRVLDMVWGGNQPTGLDLSPDGSLLVFSDFLDHRLELYRVEENAP</sequence>
<dbReference type="Proteomes" id="UP000002318">
    <property type="component" value="Chromosome"/>
</dbReference>
<name>E1R3N1_SEDSS</name>
<evidence type="ECO:0008006" key="3">
    <source>
        <dbReference type="Google" id="ProtNLM"/>
    </source>
</evidence>
<evidence type="ECO:0000313" key="2">
    <source>
        <dbReference type="Proteomes" id="UP000002318"/>
    </source>
</evidence>
<dbReference type="SUPFAM" id="SSF50969">
    <property type="entry name" value="YVTN repeat-like/Quinoprotein amine dehydrogenase"/>
    <property type="match status" value="1"/>
</dbReference>
<dbReference type="EMBL" id="CP002116">
    <property type="protein sequence ID" value="ADK82002.1"/>
    <property type="molecule type" value="Genomic_DNA"/>
</dbReference>
<dbReference type="PANTHER" id="PTHR47197:SF3">
    <property type="entry name" value="DIHYDRO-HEME D1 DEHYDROGENASE"/>
    <property type="match status" value="1"/>
</dbReference>
<dbReference type="OrthoDB" id="9772811at2"/>
<dbReference type="HOGENOM" id="CLU_049724_0_0_12"/>
<dbReference type="InterPro" id="IPR011044">
    <property type="entry name" value="Quino_amine_DH_bsu"/>
</dbReference>
<organism evidence="1 2">
    <name type="scientific">Sediminispirochaeta smaragdinae (strain DSM 11293 / JCM 15392 / SEBR 4228)</name>
    <name type="common">Spirochaeta smaragdinae</name>
    <dbReference type="NCBI Taxonomy" id="573413"/>
    <lineage>
        <taxon>Bacteria</taxon>
        <taxon>Pseudomonadati</taxon>
        <taxon>Spirochaetota</taxon>
        <taxon>Spirochaetia</taxon>
        <taxon>Spirochaetales</taxon>
        <taxon>Spirochaetaceae</taxon>
        <taxon>Sediminispirochaeta</taxon>
    </lineage>
</organism>
<evidence type="ECO:0000313" key="1">
    <source>
        <dbReference type="EMBL" id="ADK82002.1"/>
    </source>
</evidence>
<dbReference type="eggNOG" id="COG3391">
    <property type="taxonomic scope" value="Bacteria"/>
</dbReference>
<dbReference type="InterPro" id="IPR051200">
    <property type="entry name" value="Host-pathogen_enzymatic-act"/>
</dbReference>
<keyword evidence="2" id="KW-1185">Reference proteome</keyword>
<reference evidence="1 2" key="1">
    <citation type="journal article" date="2010" name="Stand. Genomic Sci.">
        <title>Complete genome sequence of Spirochaeta smaragdinae type strain (SEBR 4228).</title>
        <authorList>
            <person name="Mavromatis K."/>
            <person name="Yasawong M."/>
            <person name="Chertkov O."/>
            <person name="Lapidus A."/>
            <person name="Lucas S."/>
            <person name="Nolan M."/>
            <person name="Del Rio T.G."/>
            <person name="Tice H."/>
            <person name="Cheng J.F."/>
            <person name="Pitluck S."/>
            <person name="Liolios K."/>
            <person name="Ivanova N."/>
            <person name="Tapia R."/>
            <person name="Han C."/>
            <person name="Bruce D."/>
            <person name="Goodwin L."/>
            <person name="Pati A."/>
            <person name="Chen A."/>
            <person name="Palaniappan K."/>
            <person name="Land M."/>
            <person name="Hauser L."/>
            <person name="Chang Y.J."/>
            <person name="Jeffries C.D."/>
            <person name="Detter J.C."/>
            <person name="Rohde M."/>
            <person name="Brambilla E."/>
            <person name="Spring S."/>
            <person name="Goker M."/>
            <person name="Sikorski J."/>
            <person name="Woyke T."/>
            <person name="Bristow J."/>
            <person name="Eisen J.A."/>
            <person name="Markowitz V."/>
            <person name="Hugenholtz P."/>
            <person name="Klenk H.P."/>
            <person name="Kyrpides N.C."/>
        </authorList>
    </citation>
    <scope>NUCLEOTIDE SEQUENCE [LARGE SCALE GENOMIC DNA]</scope>
    <source>
        <strain evidence="2">DSM 11293 / JCM 15392 / SEBR 4228</strain>
    </source>
</reference>
<dbReference type="PANTHER" id="PTHR47197">
    <property type="entry name" value="PROTEIN NIRF"/>
    <property type="match status" value="1"/>
</dbReference>
<gene>
    <name evidence="1" type="ordered locus">Spirs_2899</name>
</gene>
<dbReference type="AlphaFoldDB" id="E1R3N1"/>